<gene>
    <name evidence="2" type="ORF">ACFYV7_26890</name>
</gene>
<reference evidence="2 3" key="1">
    <citation type="submission" date="2024-10" db="EMBL/GenBank/DDBJ databases">
        <title>The Natural Products Discovery Center: Release of the First 8490 Sequenced Strains for Exploring Actinobacteria Biosynthetic Diversity.</title>
        <authorList>
            <person name="Kalkreuter E."/>
            <person name="Kautsar S.A."/>
            <person name="Yang D."/>
            <person name="Bader C.D."/>
            <person name="Teijaro C.N."/>
            <person name="Fluegel L."/>
            <person name="Davis C.M."/>
            <person name="Simpson J.R."/>
            <person name="Lauterbach L."/>
            <person name="Steele A.D."/>
            <person name="Gui C."/>
            <person name="Meng S."/>
            <person name="Li G."/>
            <person name="Viehrig K."/>
            <person name="Ye F."/>
            <person name="Su P."/>
            <person name="Kiefer A.F."/>
            <person name="Nichols A."/>
            <person name="Cepeda A.J."/>
            <person name="Yan W."/>
            <person name="Fan B."/>
            <person name="Jiang Y."/>
            <person name="Adhikari A."/>
            <person name="Zheng C.-J."/>
            <person name="Schuster L."/>
            <person name="Cowan T.M."/>
            <person name="Smanski M.J."/>
            <person name="Chevrette M.G."/>
            <person name="De Carvalho L.P.S."/>
            <person name="Shen B."/>
        </authorList>
    </citation>
    <scope>NUCLEOTIDE SEQUENCE [LARGE SCALE GENOMIC DNA]</scope>
    <source>
        <strain evidence="2 3">NPDC003040</strain>
    </source>
</reference>
<keyword evidence="3" id="KW-1185">Reference proteome</keyword>
<name>A0ABW6QYW2_9NOCA</name>
<evidence type="ECO:0000256" key="1">
    <source>
        <dbReference type="SAM" id="SignalP"/>
    </source>
</evidence>
<feature type="signal peptide" evidence="1">
    <location>
        <begin position="1"/>
        <end position="28"/>
    </location>
</feature>
<keyword evidence="1" id="KW-0732">Signal</keyword>
<feature type="chain" id="PRO_5045577066" evidence="1">
    <location>
        <begin position="29"/>
        <end position="146"/>
    </location>
</feature>
<comment type="caution">
    <text evidence="2">The sequence shown here is derived from an EMBL/GenBank/DDBJ whole genome shotgun (WGS) entry which is preliminary data.</text>
</comment>
<dbReference type="Proteomes" id="UP001601948">
    <property type="component" value="Unassembled WGS sequence"/>
</dbReference>
<accession>A0ABW6QYW2</accession>
<dbReference type="RefSeq" id="WP_387721661.1">
    <property type="nucleotide sequence ID" value="NZ_JBIAPI010000007.1"/>
</dbReference>
<evidence type="ECO:0000313" key="2">
    <source>
        <dbReference type="EMBL" id="MFF3226450.1"/>
    </source>
</evidence>
<dbReference type="EMBL" id="JBIAPI010000007">
    <property type="protein sequence ID" value="MFF3226450.1"/>
    <property type="molecule type" value="Genomic_DNA"/>
</dbReference>
<protein>
    <submittedName>
        <fullName evidence="2">Uncharacterized protein</fullName>
    </submittedName>
</protein>
<sequence length="146" mass="15021">MHYRPAHLVATGAATVATLLAAAPAANAETSPSYRCTTITPGKAIGDNLAPVEAGTCTAANKAPKEGEIKGFFFILDSAKKGTYFVCGVKPDGKLAAATEETGAAALPGKVTAAGCKQFPKGDFKFTPEQFEQELAKQAKKMGTPS</sequence>
<organism evidence="2 3">
    <name type="scientific">Nocardia suismassiliense</name>
    <dbReference type="NCBI Taxonomy" id="2077092"/>
    <lineage>
        <taxon>Bacteria</taxon>
        <taxon>Bacillati</taxon>
        <taxon>Actinomycetota</taxon>
        <taxon>Actinomycetes</taxon>
        <taxon>Mycobacteriales</taxon>
        <taxon>Nocardiaceae</taxon>
        <taxon>Nocardia</taxon>
    </lineage>
</organism>
<evidence type="ECO:0000313" key="3">
    <source>
        <dbReference type="Proteomes" id="UP001601948"/>
    </source>
</evidence>
<proteinExistence type="predicted"/>